<name>A0A8S2Z1L3_9BILA</name>
<organism evidence="1 3">
    <name type="scientific">Rotaria magnacalcarata</name>
    <dbReference type="NCBI Taxonomy" id="392030"/>
    <lineage>
        <taxon>Eukaryota</taxon>
        <taxon>Metazoa</taxon>
        <taxon>Spiralia</taxon>
        <taxon>Gnathifera</taxon>
        <taxon>Rotifera</taxon>
        <taxon>Eurotatoria</taxon>
        <taxon>Bdelloidea</taxon>
        <taxon>Philodinida</taxon>
        <taxon>Philodinidae</taxon>
        <taxon>Rotaria</taxon>
    </lineage>
</organism>
<evidence type="ECO:0000313" key="3">
    <source>
        <dbReference type="Proteomes" id="UP000681967"/>
    </source>
</evidence>
<accession>A0A8S2Z1L3</accession>
<dbReference type="EMBL" id="CAJOBH010094633">
    <property type="protein sequence ID" value="CAF4583316.1"/>
    <property type="molecule type" value="Genomic_DNA"/>
</dbReference>
<dbReference type="Proteomes" id="UP000681967">
    <property type="component" value="Unassembled WGS sequence"/>
</dbReference>
<evidence type="ECO:0000313" key="2">
    <source>
        <dbReference type="EMBL" id="CAF4854190.1"/>
    </source>
</evidence>
<sequence>AWKWYDHHLNIATKLFTIDHEYSGKPITISSSFPSKPKTLEELILQLDFNIFPLSAISVKHPITGNTYIS</sequence>
<protein>
    <submittedName>
        <fullName evidence="1">Uncharacterized protein</fullName>
    </submittedName>
</protein>
<feature type="non-terminal residue" evidence="1">
    <location>
        <position position="1"/>
    </location>
</feature>
<comment type="caution">
    <text evidence="1">The sequence shown here is derived from an EMBL/GenBank/DDBJ whole genome shotgun (WGS) entry which is preliminary data.</text>
</comment>
<dbReference type="AlphaFoldDB" id="A0A8S2Z1L3"/>
<proteinExistence type="predicted"/>
<evidence type="ECO:0000313" key="1">
    <source>
        <dbReference type="EMBL" id="CAF4583316.1"/>
    </source>
</evidence>
<reference evidence="1" key="1">
    <citation type="submission" date="2021-02" db="EMBL/GenBank/DDBJ databases">
        <authorList>
            <person name="Nowell W R."/>
        </authorList>
    </citation>
    <scope>NUCLEOTIDE SEQUENCE</scope>
</reference>
<dbReference type="Proteomes" id="UP000681720">
    <property type="component" value="Unassembled WGS sequence"/>
</dbReference>
<gene>
    <name evidence="1" type="ORF">BYL167_LOCUS39400</name>
    <name evidence="2" type="ORF">GIL414_LOCUS49551</name>
</gene>
<dbReference type="EMBL" id="CAJOBJ010163169">
    <property type="protein sequence ID" value="CAF4854190.1"/>
    <property type="molecule type" value="Genomic_DNA"/>
</dbReference>